<evidence type="ECO:0000313" key="2">
    <source>
        <dbReference type="Proteomes" id="UP001302613"/>
    </source>
</evidence>
<reference evidence="1 2" key="1">
    <citation type="submission" date="2023-10" db="EMBL/GenBank/DDBJ databases">
        <title>SFO-1, KPC-2, NDM-1 were first reported in Portuguese citrobacter collected clinically.</title>
        <authorList>
            <person name="Guo K."/>
        </authorList>
    </citation>
    <scope>NUCLEOTIDE SEQUENCE [LARGE SCALE GENOMIC DNA]</scope>
    <source>
        <strain evidence="1 2">L2724hy</strain>
    </source>
</reference>
<organism evidence="1 2">
    <name type="scientific">Citrobacter portucalensis</name>
    <dbReference type="NCBI Taxonomy" id="1639133"/>
    <lineage>
        <taxon>Bacteria</taxon>
        <taxon>Pseudomonadati</taxon>
        <taxon>Pseudomonadota</taxon>
        <taxon>Gammaproteobacteria</taxon>
        <taxon>Enterobacterales</taxon>
        <taxon>Enterobacteriaceae</taxon>
        <taxon>Citrobacter</taxon>
        <taxon>Citrobacter freundii complex</taxon>
    </lineage>
</organism>
<dbReference type="EMBL" id="CP136601">
    <property type="protein sequence ID" value="WOH45585.1"/>
    <property type="molecule type" value="Genomic_DNA"/>
</dbReference>
<dbReference type="RefSeq" id="WP_103848786.1">
    <property type="nucleotide sequence ID" value="NZ_CP136601.1"/>
</dbReference>
<dbReference type="Proteomes" id="UP001302613">
    <property type="component" value="Chromosome"/>
</dbReference>
<protein>
    <submittedName>
        <fullName evidence="1">Uncharacterized protein</fullName>
    </submittedName>
</protein>
<proteinExistence type="predicted"/>
<name>A0ABZ0H5L2_9ENTR</name>
<gene>
    <name evidence="1" type="ORF">RY846_10680</name>
</gene>
<accession>A0ABZ0H5L2</accession>
<keyword evidence="2" id="KW-1185">Reference proteome</keyword>
<sequence length="65" mass="6860">MKNKDEQTGLVGLAIGAAVIGLVSVQKPINRASIIDELVRLGRQKGDGVQDEVFEKAAELVSKGV</sequence>
<evidence type="ECO:0000313" key="1">
    <source>
        <dbReference type="EMBL" id="WOH45585.1"/>
    </source>
</evidence>